<feature type="compositionally biased region" description="Low complexity" evidence="1">
    <location>
        <begin position="1"/>
        <end position="14"/>
    </location>
</feature>
<reference evidence="3" key="1">
    <citation type="submission" date="2020-05" db="EMBL/GenBank/DDBJ databases">
        <title>Mycena genomes resolve the evolution of fungal bioluminescence.</title>
        <authorList>
            <person name="Tsai I.J."/>
        </authorList>
    </citation>
    <scope>NUCLEOTIDE SEQUENCE</scope>
    <source>
        <strain evidence="3">110903Hualien_Pintung</strain>
    </source>
</reference>
<feature type="compositionally biased region" description="Polar residues" evidence="1">
    <location>
        <begin position="231"/>
        <end position="243"/>
    </location>
</feature>
<accession>A0A8H6VSJ3</accession>
<comment type="caution">
    <text evidence="3">The sequence shown here is derived from an EMBL/GenBank/DDBJ whole genome shotgun (WGS) entry which is preliminary data.</text>
</comment>
<dbReference type="PANTHER" id="PTHR46929:SF3">
    <property type="entry name" value="MYB_SANT-LIKE DOMAIN-CONTAINING PROTEIN"/>
    <property type="match status" value="1"/>
</dbReference>
<protein>
    <submittedName>
        <fullName evidence="3">Myb-DNA-bind-3 domain-containing protein</fullName>
    </submittedName>
</protein>
<dbReference type="AlphaFoldDB" id="A0A8H6VSJ3"/>
<feature type="compositionally biased region" description="Polar residues" evidence="1">
    <location>
        <begin position="204"/>
        <end position="218"/>
    </location>
</feature>
<feature type="domain" description="Myb/SANT-like" evidence="2">
    <location>
        <begin position="29"/>
        <end position="89"/>
    </location>
</feature>
<gene>
    <name evidence="3" type="ORF">HMN09_01388900</name>
</gene>
<evidence type="ECO:0000313" key="4">
    <source>
        <dbReference type="Proteomes" id="UP000613580"/>
    </source>
</evidence>
<keyword evidence="4" id="KW-1185">Reference proteome</keyword>
<evidence type="ECO:0000313" key="3">
    <source>
        <dbReference type="EMBL" id="KAF7288468.1"/>
    </source>
</evidence>
<feature type="domain" description="Myb/SANT-like" evidence="2">
    <location>
        <begin position="103"/>
        <end position="138"/>
    </location>
</feature>
<sequence>MPEPAPIVAAEAPAKTTGKGQKKPSTRVKWRDADDSVLVDVLVREKNEYQTDSGWKPQVWAIVAAALKDSPGAAKTAAKCQDHFGTVRSHVLSVESCLICLLQIKAKFNEVNELRKKSGFGWDDGLKMATASDETWKDFVEVKRNEWALKWQKATFPLFDDMLYLVEGIVATGENAFHAGSSTTTPLSGALAGTSHGHDDNDKSPGSPTTSHNPQTPARPSRGPIPAPQFNDANPSSPFTAPTSPRAGQKRAASSSPQKPSGGRQRRRNADAASEMAAALRDVAGALHVRGSPEIRARAVELLEEDGDFSDDDVAIAMELFEEKVSVAQTYIASRNKETRTKYLQRRLEKMNT</sequence>
<dbReference type="Pfam" id="PF12776">
    <property type="entry name" value="Myb_DNA-bind_3"/>
    <property type="match status" value="2"/>
</dbReference>
<dbReference type="Proteomes" id="UP000613580">
    <property type="component" value="Unassembled WGS sequence"/>
</dbReference>
<dbReference type="EMBL" id="JACAZE010000034">
    <property type="protein sequence ID" value="KAF7288468.1"/>
    <property type="molecule type" value="Genomic_DNA"/>
</dbReference>
<name>A0A8H6VSJ3_MYCCL</name>
<evidence type="ECO:0000259" key="2">
    <source>
        <dbReference type="Pfam" id="PF12776"/>
    </source>
</evidence>
<dbReference type="PANTHER" id="PTHR46929">
    <property type="entry name" value="EXPRESSED PROTEIN"/>
    <property type="match status" value="1"/>
</dbReference>
<evidence type="ECO:0000256" key="1">
    <source>
        <dbReference type="SAM" id="MobiDB-lite"/>
    </source>
</evidence>
<dbReference type="OrthoDB" id="76215at2759"/>
<dbReference type="InterPro" id="IPR024752">
    <property type="entry name" value="Myb/SANT-like_dom"/>
</dbReference>
<feature type="region of interest" description="Disordered" evidence="1">
    <location>
        <begin position="1"/>
        <end position="29"/>
    </location>
</feature>
<proteinExistence type="predicted"/>
<feature type="region of interest" description="Disordered" evidence="1">
    <location>
        <begin position="180"/>
        <end position="274"/>
    </location>
</feature>
<organism evidence="3 4">
    <name type="scientific">Mycena chlorophos</name>
    <name type="common">Agaric fungus</name>
    <name type="synonym">Agaricus chlorophos</name>
    <dbReference type="NCBI Taxonomy" id="658473"/>
    <lineage>
        <taxon>Eukaryota</taxon>
        <taxon>Fungi</taxon>
        <taxon>Dikarya</taxon>
        <taxon>Basidiomycota</taxon>
        <taxon>Agaricomycotina</taxon>
        <taxon>Agaricomycetes</taxon>
        <taxon>Agaricomycetidae</taxon>
        <taxon>Agaricales</taxon>
        <taxon>Marasmiineae</taxon>
        <taxon>Mycenaceae</taxon>
        <taxon>Mycena</taxon>
    </lineage>
</organism>